<dbReference type="InterPro" id="IPR021150">
    <property type="entry name" value="Ubiq_cyt_c_chap"/>
</dbReference>
<dbReference type="OrthoDB" id="7158889at2"/>
<gene>
    <name evidence="4" type="ORF">GRI43_13765</name>
</gene>
<organism evidence="4 5">
    <name type="scientific">Pontixanthobacter luteolus</name>
    <dbReference type="NCBI Taxonomy" id="295089"/>
    <lineage>
        <taxon>Bacteria</taxon>
        <taxon>Pseudomonadati</taxon>
        <taxon>Pseudomonadota</taxon>
        <taxon>Alphaproteobacteria</taxon>
        <taxon>Sphingomonadales</taxon>
        <taxon>Erythrobacteraceae</taxon>
        <taxon>Pontixanthobacter</taxon>
    </lineage>
</organism>
<dbReference type="RefSeq" id="WP_160731638.1">
    <property type="nucleotide sequence ID" value="NZ_WTYP01000002.1"/>
</dbReference>
<dbReference type="EMBL" id="WTYP01000002">
    <property type="protein sequence ID" value="MXP48454.1"/>
    <property type="molecule type" value="Genomic_DNA"/>
</dbReference>
<reference evidence="4 5" key="1">
    <citation type="submission" date="2019-12" db="EMBL/GenBank/DDBJ databases">
        <title>Genomic-based taxomic classification of the family Erythrobacteraceae.</title>
        <authorList>
            <person name="Xu L."/>
        </authorList>
    </citation>
    <scope>NUCLEOTIDE SEQUENCE [LARGE SCALE GENOMIC DNA]</scope>
    <source>
        <strain evidence="4 5">SW-109</strain>
    </source>
</reference>
<evidence type="ECO:0000313" key="4">
    <source>
        <dbReference type="EMBL" id="MXP48454.1"/>
    </source>
</evidence>
<keyword evidence="5" id="KW-1185">Reference proteome</keyword>
<proteinExistence type="inferred from homology"/>
<protein>
    <recommendedName>
        <fullName evidence="3">Ubiquinol-cytochrome c chaperone domain-containing protein</fullName>
    </recommendedName>
</protein>
<evidence type="ECO:0000256" key="1">
    <source>
        <dbReference type="ARBA" id="ARBA00006436"/>
    </source>
</evidence>
<name>A0A6I4V833_9SPHN</name>
<comment type="caution">
    <text evidence="4">The sequence shown here is derived from an EMBL/GenBank/DDBJ whole genome shotgun (WGS) entry which is preliminary data.</text>
</comment>
<feature type="domain" description="Ubiquinol-cytochrome c chaperone" evidence="3">
    <location>
        <begin position="60"/>
        <end position="192"/>
    </location>
</feature>
<dbReference type="Proteomes" id="UP000471435">
    <property type="component" value="Unassembled WGS sequence"/>
</dbReference>
<evidence type="ECO:0000256" key="2">
    <source>
        <dbReference type="SAM" id="MobiDB-lite"/>
    </source>
</evidence>
<evidence type="ECO:0000313" key="5">
    <source>
        <dbReference type="Proteomes" id="UP000471435"/>
    </source>
</evidence>
<dbReference type="AlphaFoldDB" id="A0A6I4V833"/>
<dbReference type="Pfam" id="PF03981">
    <property type="entry name" value="Ubiq_cyt_C_chap"/>
    <property type="match status" value="1"/>
</dbReference>
<comment type="similarity">
    <text evidence="1">Belongs to the UPF0174 family.</text>
</comment>
<evidence type="ECO:0000259" key="3">
    <source>
        <dbReference type="Pfam" id="PF03981"/>
    </source>
</evidence>
<feature type="region of interest" description="Disordered" evidence="2">
    <location>
        <begin position="1"/>
        <end position="24"/>
    </location>
</feature>
<accession>A0A6I4V833</accession>
<sequence length="194" mass="21264">MARPQLQVNDPLSQTNRSPQPTRTSFLSRLFGTAQDPKDELKPLYLWVVGEARDPIWYRDYGAADTVEGRFDMISSVLALVMLRIENEPDMLPATARLTELFVDDMDGQLRETGLGDPTLGKKMGKLMEAHGGRMGAFRSALPANEAEMAGAVERNARLNDGADPSVMGRALIELAQRLAGRSHEQILAGEIAA</sequence>